<dbReference type="EMBL" id="ML119060">
    <property type="protein sequence ID" value="ROT36182.1"/>
    <property type="molecule type" value="Genomic_DNA"/>
</dbReference>
<sequence>MDLLGFHAVRSQSLFLWLGFASGGYAFQGKRSNLEAYDQGTEYGMVRFWDDFGTSPSTNGPIAGEDAALYGPTIQKYLFTKAFENRVRSVMPKLVAVPHIEGREKCRFMRRSREH</sequence>
<reference evidence="2 3" key="1">
    <citation type="journal article" date="2018" name="Mol. Ecol.">
        <title>The obligate alkalophilic soda-lake fungus Sodiomyces alkalinus has shifted to a protein diet.</title>
        <authorList>
            <person name="Grum-Grzhimaylo A.A."/>
            <person name="Falkoski D.L."/>
            <person name="van den Heuvel J."/>
            <person name="Valero-Jimenez C.A."/>
            <person name="Min B."/>
            <person name="Choi I.G."/>
            <person name="Lipzen A."/>
            <person name="Daum C.G."/>
            <person name="Aanen D.K."/>
            <person name="Tsang A."/>
            <person name="Henrissat B."/>
            <person name="Bilanenko E.N."/>
            <person name="de Vries R.P."/>
            <person name="van Kan J.A.L."/>
            <person name="Grigoriev I.V."/>
            <person name="Debets A.J.M."/>
        </authorList>
    </citation>
    <scope>NUCLEOTIDE SEQUENCE [LARGE SCALE GENOMIC DNA]</scope>
    <source>
        <strain evidence="2 3">F11</strain>
    </source>
</reference>
<dbReference type="AlphaFoldDB" id="A0A3N2PNV1"/>
<keyword evidence="1" id="KW-0732">Signal</keyword>
<dbReference type="GeneID" id="39582100"/>
<evidence type="ECO:0000256" key="1">
    <source>
        <dbReference type="SAM" id="SignalP"/>
    </source>
</evidence>
<feature type="signal peptide" evidence="1">
    <location>
        <begin position="1"/>
        <end position="26"/>
    </location>
</feature>
<gene>
    <name evidence="2" type="ORF">SODALDRAFT_352979</name>
</gene>
<evidence type="ECO:0000313" key="3">
    <source>
        <dbReference type="Proteomes" id="UP000272025"/>
    </source>
</evidence>
<feature type="chain" id="PRO_5017985004" evidence="1">
    <location>
        <begin position="27"/>
        <end position="115"/>
    </location>
</feature>
<dbReference type="Proteomes" id="UP000272025">
    <property type="component" value="Unassembled WGS sequence"/>
</dbReference>
<accession>A0A3N2PNV1</accession>
<name>A0A3N2PNV1_SODAK</name>
<proteinExistence type="predicted"/>
<protein>
    <submittedName>
        <fullName evidence="2">Uncharacterized protein</fullName>
    </submittedName>
</protein>
<evidence type="ECO:0000313" key="2">
    <source>
        <dbReference type="EMBL" id="ROT36182.1"/>
    </source>
</evidence>
<organism evidence="2 3">
    <name type="scientific">Sodiomyces alkalinus (strain CBS 110278 / VKM F-3762 / F11)</name>
    <name type="common">Alkaliphilic filamentous fungus</name>
    <dbReference type="NCBI Taxonomy" id="1314773"/>
    <lineage>
        <taxon>Eukaryota</taxon>
        <taxon>Fungi</taxon>
        <taxon>Dikarya</taxon>
        <taxon>Ascomycota</taxon>
        <taxon>Pezizomycotina</taxon>
        <taxon>Sordariomycetes</taxon>
        <taxon>Hypocreomycetidae</taxon>
        <taxon>Glomerellales</taxon>
        <taxon>Plectosphaerellaceae</taxon>
        <taxon>Sodiomyces</taxon>
    </lineage>
</organism>
<dbReference type="RefSeq" id="XP_028463988.1">
    <property type="nucleotide sequence ID" value="XM_028613622.1"/>
</dbReference>
<keyword evidence="3" id="KW-1185">Reference proteome</keyword>